<dbReference type="PANTHER" id="PTHR10344:SF4">
    <property type="entry name" value="UMP-CMP KINASE 2, MITOCHONDRIAL"/>
    <property type="match status" value="1"/>
</dbReference>
<dbReference type="GO" id="GO:0006227">
    <property type="term" value="P:dUDP biosynthetic process"/>
    <property type="evidence" value="ECO:0007669"/>
    <property type="project" value="TreeGrafter"/>
</dbReference>
<organism evidence="5 6">
    <name type="scientific">Leishmania tarentolae</name>
    <name type="common">Sauroleishmania tarentolae</name>
    <dbReference type="NCBI Taxonomy" id="5689"/>
    <lineage>
        <taxon>Eukaryota</taxon>
        <taxon>Discoba</taxon>
        <taxon>Euglenozoa</taxon>
        <taxon>Kinetoplastea</taxon>
        <taxon>Metakinetoplastina</taxon>
        <taxon>Trypanosomatida</taxon>
        <taxon>Trypanosomatidae</taxon>
        <taxon>Leishmaniinae</taxon>
        <taxon>Leishmania</taxon>
        <taxon>lizard Leishmania</taxon>
    </lineage>
</organism>
<dbReference type="PANTHER" id="PTHR10344">
    <property type="entry name" value="THYMIDYLATE KINASE"/>
    <property type="match status" value="1"/>
</dbReference>
<keyword evidence="3" id="KW-0067">ATP-binding</keyword>
<evidence type="ECO:0000256" key="2">
    <source>
        <dbReference type="ARBA" id="ARBA00022741"/>
    </source>
</evidence>
<dbReference type="VEuPathDB" id="TriTrypDB:LtaPh_0100900"/>
<dbReference type="Gene3D" id="3.40.50.300">
    <property type="entry name" value="P-loop containing nucleotide triphosphate hydrolases"/>
    <property type="match status" value="1"/>
</dbReference>
<dbReference type="AlphaFoldDB" id="A0A640K7G1"/>
<dbReference type="Pfam" id="PF02223">
    <property type="entry name" value="Thymidylate_kin"/>
    <property type="match status" value="1"/>
</dbReference>
<dbReference type="Proteomes" id="UP000419144">
    <property type="component" value="Unassembled WGS sequence"/>
</dbReference>
<dbReference type="GO" id="GO:0005739">
    <property type="term" value="C:mitochondrion"/>
    <property type="evidence" value="ECO:0007669"/>
    <property type="project" value="TreeGrafter"/>
</dbReference>
<comment type="similarity">
    <text evidence="1">Belongs to the thymidylate kinase family.</text>
</comment>
<evidence type="ECO:0000256" key="1">
    <source>
        <dbReference type="ARBA" id="ARBA00009776"/>
    </source>
</evidence>
<dbReference type="GO" id="GO:0004550">
    <property type="term" value="F:nucleoside diphosphate kinase activity"/>
    <property type="evidence" value="ECO:0007669"/>
    <property type="project" value="TreeGrafter"/>
</dbReference>
<dbReference type="EMBL" id="BLBS01000001">
    <property type="protein sequence ID" value="GET85362.1"/>
    <property type="molecule type" value="Genomic_DNA"/>
</dbReference>
<dbReference type="GO" id="GO:0004798">
    <property type="term" value="F:dTMP kinase activity"/>
    <property type="evidence" value="ECO:0007669"/>
    <property type="project" value="TreeGrafter"/>
</dbReference>
<evidence type="ECO:0000259" key="4">
    <source>
        <dbReference type="Pfam" id="PF02223"/>
    </source>
</evidence>
<evidence type="ECO:0000313" key="6">
    <source>
        <dbReference type="Proteomes" id="UP000419144"/>
    </source>
</evidence>
<dbReference type="GO" id="GO:0006233">
    <property type="term" value="P:dTDP biosynthetic process"/>
    <property type="evidence" value="ECO:0007669"/>
    <property type="project" value="TreeGrafter"/>
</dbReference>
<dbReference type="PIRSF" id="PIRSF019736">
    <property type="entry name" value="dTMP_TKRP1"/>
    <property type="match status" value="1"/>
</dbReference>
<comment type="caution">
    <text evidence="5">The sequence shown here is derived from an EMBL/GenBank/DDBJ whole genome shotgun (WGS) entry which is preliminary data.</text>
</comment>
<feature type="domain" description="Thymidylate kinase-like" evidence="4">
    <location>
        <begin position="72"/>
        <end position="247"/>
    </location>
</feature>
<evidence type="ECO:0000313" key="5">
    <source>
        <dbReference type="EMBL" id="GET85362.1"/>
    </source>
</evidence>
<proteinExistence type="inferred from homology"/>
<sequence>MSSIAALARMLHRGTNVYRSRQDCLQVLHALERSSPPPSWWTPHCSHFLRQAESLSTLASSPSAWRHPVIVVEGLDGTGKTRVARTLAEKLSGVAMGTPPPQFAEIREIFRGQEEAVARAFYAAANYVAAQAILAASQSTVVVVDRWWCSTCAMALANSCTYETLPASGDVVYRWPEDLPVPSAGFLLCVDEEVRVERIRRRAPEDAEERRLSSQSEMRRAAMEAYRRTNILTEVAAPSYRAAVNSILRHLPTSGVTHSAVPFTQAELASIDPF</sequence>
<evidence type="ECO:0000256" key="3">
    <source>
        <dbReference type="ARBA" id="ARBA00022840"/>
    </source>
</evidence>
<keyword evidence="6" id="KW-1185">Reference proteome</keyword>
<dbReference type="GO" id="GO:0006235">
    <property type="term" value="P:dTTP biosynthetic process"/>
    <property type="evidence" value="ECO:0007669"/>
    <property type="project" value="TreeGrafter"/>
</dbReference>
<keyword evidence="2" id="KW-0547">Nucleotide-binding</keyword>
<reference evidence="5" key="1">
    <citation type="submission" date="2019-11" db="EMBL/GenBank/DDBJ databases">
        <title>Leishmania tarentolae CDS.</title>
        <authorList>
            <person name="Goto Y."/>
            <person name="Yamagishi J."/>
        </authorList>
    </citation>
    <scope>NUCLEOTIDE SEQUENCE [LARGE SCALE GENOMIC DNA]</scope>
    <source>
        <strain evidence="5">Parrot Tar II</strain>
    </source>
</reference>
<gene>
    <name evidence="5" type="ORF">LtaPh_0100900</name>
</gene>
<name>A0A640K7G1_LEITA</name>
<dbReference type="GO" id="GO:0050145">
    <property type="term" value="F:nucleoside monophosphate kinase activity"/>
    <property type="evidence" value="ECO:0007669"/>
    <property type="project" value="InterPro"/>
</dbReference>
<protein>
    <recommendedName>
        <fullName evidence="4">Thymidylate kinase-like domain-containing protein</fullName>
    </recommendedName>
</protein>
<dbReference type="InterPro" id="IPR027417">
    <property type="entry name" value="P-loop_NTPase"/>
</dbReference>
<dbReference type="OrthoDB" id="425602at2759"/>
<dbReference type="InterPro" id="IPR014505">
    <property type="entry name" value="UMP-CMP_kinase_2"/>
</dbReference>
<dbReference type="InterPro" id="IPR039430">
    <property type="entry name" value="Thymidylate_kin-like_dom"/>
</dbReference>
<accession>A0A640K7G1</accession>
<dbReference type="GO" id="GO:0005524">
    <property type="term" value="F:ATP binding"/>
    <property type="evidence" value="ECO:0007669"/>
    <property type="project" value="UniProtKB-KW"/>
</dbReference>
<dbReference type="SUPFAM" id="SSF52540">
    <property type="entry name" value="P-loop containing nucleoside triphosphate hydrolases"/>
    <property type="match status" value="1"/>
</dbReference>